<dbReference type="EMBL" id="JADCNL010000004">
    <property type="protein sequence ID" value="KAG0484957.1"/>
    <property type="molecule type" value="Genomic_DNA"/>
</dbReference>
<comment type="caution">
    <text evidence="9">The sequence shown here is derived from an EMBL/GenBank/DDBJ whole genome shotgun (WGS) entry which is preliminary data.</text>
</comment>
<keyword evidence="2 6" id="KW-0678">Repressor</keyword>
<dbReference type="PROSITE" id="PS51754">
    <property type="entry name" value="OVATE"/>
    <property type="match status" value="1"/>
</dbReference>
<dbReference type="InterPro" id="IPR038933">
    <property type="entry name" value="Ovate"/>
</dbReference>
<dbReference type="NCBIfam" id="TIGR01568">
    <property type="entry name" value="A_thal_3678"/>
    <property type="match status" value="1"/>
</dbReference>
<evidence type="ECO:0000256" key="4">
    <source>
        <dbReference type="ARBA" id="ARBA00023163"/>
    </source>
</evidence>
<feature type="domain" description="OVATE" evidence="7">
    <location>
        <begin position="206"/>
        <end position="265"/>
    </location>
</feature>
<dbReference type="EMBL" id="JADCNL010000004">
    <property type="protein sequence ID" value="KAG0484955.1"/>
    <property type="molecule type" value="Genomic_DNA"/>
</dbReference>
<evidence type="ECO:0000313" key="9">
    <source>
        <dbReference type="EMBL" id="KAG0484957.1"/>
    </source>
</evidence>
<name>A0A835V4B8_VANPL</name>
<evidence type="ECO:0000256" key="1">
    <source>
        <dbReference type="ARBA" id="ARBA00004123"/>
    </source>
</evidence>
<dbReference type="InterPro" id="IPR006458">
    <property type="entry name" value="Ovate_C"/>
</dbReference>
<organism evidence="9 10">
    <name type="scientific">Vanilla planifolia</name>
    <name type="common">Vanilla</name>
    <dbReference type="NCBI Taxonomy" id="51239"/>
    <lineage>
        <taxon>Eukaryota</taxon>
        <taxon>Viridiplantae</taxon>
        <taxon>Streptophyta</taxon>
        <taxon>Embryophyta</taxon>
        <taxon>Tracheophyta</taxon>
        <taxon>Spermatophyta</taxon>
        <taxon>Magnoliopsida</taxon>
        <taxon>Liliopsida</taxon>
        <taxon>Asparagales</taxon>
        <taxon>Orchidaceae</taxon>
        <taxon>Vanilloideae</taxon>
        <taxon>Vanilleae</taxon>
        <taxon>Vanilla</taxon>
    </lineage>
</organism>
<keyword evidence="10" id="KW-1185">Reference proteome</keyword>
<sequence>MERKQRLSFKFGGSSLLSCNATTVGTTSSLSKEPSAYPCRTNGSFPTRIRSASGYIDNHSVPFVRVSVECGGFHSAQNRIFNSSTQEEAKLNKKYRSASVRKIRCDTGGREKIGCNPVSPSSPSKTYIYYYKKKEKKMEKMGKVVRNKSKIKHRKSSDGRRLTGGSCFIEESFSVGHSGSELYRKKEKSNNTGKDGKRRSGYVFAVVKQSNDPYGDFRNSMAEMIMEKRLFGARELASLLVSYLSLNRTQLHPIIIEAFSELRKALHGS</sequence>
<comment type="function">
    <text evidence="6">Transcriptional repressor that regulates multiple aspects of plant growth and development.</text>
</comment>
<evidence type="ECO:0000256" key="6">
    <source>
        <dbReference type="RuleBase" id="RU367028"/>
    </source>
</evidence>
<comment type="subcellular location">
    <subcellularLocation>
        <location evidence="1 6">Nucleus</location>
    </subcellularLocation>
</comment>
<dbReference type="PANTHER" id="PTHR33057">
    <property type="entry name" value="TRANSCRIPTION REPRESSOR OFP7-RELATED"/>
    <property type="match status" value="1"/>
</dbReference>
<accession>A0A835V4B8</accession>
<proteinExistence type="predicted"/>
<dbReference type="GO" id="GO:0045892">
    <property type="term" value="P:negative regulation of DNA-templated transcription"/>
    <property type="evidence" value="ECO:0007669"/>
    <property type="project" value="UniProtKB-UniRule"/>
</dbReference>
<dbReference type="GO" id="GO:0005634">
    <property type="term" value="C:nucleus"/>
    <property type="evidence" value="ECO:0007669"/>
    <property type="project" value="UniProtKB-SubCell"/>
</dbReference>
<keyword evidence="4 6" id="KW-0804">Transcription</keyword>
<evidence type="ECO:0000256" key="5">
    <source>
        <dbReference type="ARBA" id="ARBA00023242"/>
    </source>
</evidence>
<evidence type="ECO:0000256" key="3">
    <source>
        <dbReference type="ARBA" id="ARBA00023015"/>
    </source>
</evidence>
<keyword evidence="3 6" id="KW-0805">Transcription regulation</keyword>
<evidence type="ECO:0000313" key="8">
    <source>
        <dbReference type="EMBL" id="KAG0484955.1"/>
    </source>
</evidence>
<evidence type="ECO:0000256" key="2">
    <source>
        <dbReference type="ARBA" id="ARBA00022491"/>
    </source>
</evidence>
<protein>
    <recommendedName>
        <fullName evidence="6">Transcription repressor</fullName>
    </recommendedName>
    <alternativeName>
        <fullName evidence="6">Ovate family protein</fullName>
    </alternativeName>
</protein>
<dbReference type="AlphaFoldDB" id="A0A835V4B8"/>
<reference evidence="9 10" key="1">
    <citation type="journal article" date="2020" name="Nat. Food">
        <title>A phased Vanilla planifolia genome enables genetic improvement of flavour and production.</title>
        <authorList>
            <person name="Hasing T."/>
            <person name="Tang H."/>
            <person name="Brym M."/>
            <person name="Khazi F."/>
            <person name="Huang T."/>
            <person name="Chambers A.H."/>
        </authorList>
    </citation>
    <scope>NUCLEOTIDE SEQUENCE [LARGE SCALE GENOMIC DNA]</scope>
    <source>
        <tissue evidence="9">Leaf</tissue>
    </source>
</reference>
<dbReference type="PANTHER" id="PTHR33057:SF224">
    <property type="entry name" value="TRANSCRIPTION REPRESSOR"/>
    <property type="match status" value="1"/>
</dbReference>
<gene>
    <name evidence="8" type="ORF">HPP92_009034</name>
    <name evidence="9" type="ORF">HPP92_009036</name>
</gene>
<evidence type="ECO:0000313" key="10">
    <source>
        <dbReference type="Proteomes" id="UP000636800"/>
    </source>
</evidence>
<dbReference type="Proteomes" id="UP000636800">
    <property type="component" value="Unassembled WGS sequence"/>
</dbReference>
<keyword evidence="5 6" id="KW-0539">Nucleus</keyword>
<evidence type="ECO:0000259" key="7">
    <source>
        <dbReference type="PROSITE" id="PS51754"/>
    </source>
</evidence>
<dbReference type="OrthoDB" id="1922820at2759"/>
<dbReference type="Pfam" id="PF04844">
    <property type="entry name" value="Ovate"/>
    <property type="match status" value="1"/>
</dbReference>